<proteinExistence type="predicted"/>
<dbReference type="EMBL" id="CAJVPT010000555">
    <property type="protein sequence ID" value="CAG8446527.1"/>
    <property type="molecule type" value="Genomic_DNA"/>
</dbReference>
<keyword evidence="2" id="KW-1185">Reference proteome</keyword>
<evidence type="ECO:0000313" key="1">
    <source>
        <dbReference type="EMBL" id="CAG8446527.1"/>
    </source>
</evidence>
<evidence type="ECO:0000313" key="2">
    <source>
        <dbReference type="Proteomes" id="UP000789525"/>
    </source>
</evidence>
<protein>
    <submittedName>
        <fullName evidence="1">3614_t:CDS:1</fullName>
    </submittedName>
</protein>
<gene>
    <name evidence="1" type="ORF">ACOLOM_LOCUS542</name>
</gene>
<reference evidence="1" key="1">
    <citation type="submission" date="2021-06" db="EMBL/GenBank/DDBJ databases">
        <authorList>
            <person name="Kallberg Y."/>
            <person name="Tangrot J."/>
            <person name="Rosling A."/>
        </authorList>
    </citation>
    <scope>NUCLEOTIDE SEQUENCE</scope>
    <source>
        <strain evidence="1">CL356</strain>
    </source>
</reference>
<dbReference type="Proteomes" id="UP000789525">
    <property type="component" value="Unassembled WGS sequence"/>
</dbReference>
<name>A0ACA9K2V5_9GLOM</name>
<sequence>MSSTDTLPSQPLFSQPLLYLLITQALLTVLIIGYFLHVQGAYFRRSRGVIRGSNNVPEKFVPDGVDVSKRAKEQSDETTGATNLTSVEGDMRRLEHKKVARKSEVNERKGGGDRKGGIGNEILGELEKRRGFKNQNGENNNWTFPERK</sequence>
<accession>A0ACA9K2V5</accession>
<comment type="caution">
    <text evidence="1">The sequence shown here is derived from an EMBL/GenBank/DDBJ whole genome shotgun (WGS) entry which is preliminary data.</text>
</comment>
<organism evidence="1 2">
    <name type="scientific">Acaulospora colombiana</name>
    <dbReference type="NCBI Taxonomy" id="27376"/>
    <lineage>
        <taxon>Eukaryota</taxon>
        <taxon>Fungi</taxon>
        <taxon>Fungi incertae sedis</taxon>
        <taxon>Mucoromycota</taxon>
        <taxon>Glomeromycotina</taxon>
        <taxon>Glomeromycetes</taxon>
        <taxon>Diversisporales</taxon>
        <taxon>Acaulosporaceae</taxon>
        <taxon>Acaulospora</taxon>
    </lineage>
</organism>